<dbReference type="GO" id="GO:0003724">
    <property type="term" value="F:RNA helicase activity"/>
    <property type="evidence" value="ECO:0007669"/>
    <property type="project" value="InterPro"/>
</dbReference>
<dbReference type="Gene3D" id="3.40.50.300">
    <property type="entry name" value="P-loop containing nucleotide triphosphate hydrolases"/>
    <property type="match status" value="1"/>
</dbReference>
<evidence type="ECO:0000313" key="3">
    <source>
        <dbReference type="Proteomes" id="UP000310506"/>
    </source>
</evidence>
<gene>
    <name evidence="2" type="ORF">ESZ54_05090</name>
</gene>
<dbReference type="GO" id="GO:0003677">
    <property type="term" value="F:DNA binding"/>
    <property type="evidence" value="ECO:0007669"/>
    <property type="project" value="InterPro"/>
</dbReference>
<dbReference type="GO" id="GO:0003916">
    <property type="term" value="F:DNA topoisomerase activity"/>
    <property type="evidence" value="ECO:0007669"/>
    <property type="project" value="InterPro"/>
</dbReference>
<dbReference type="AlphaFoldDB" id="A0A4S3B3N7"/>
<proteinExistence type="predicted"/>
<comment type="caution">
    <text evidence="2">The sequence shown here is derived from an EMBL/GenBank/DDBJ whole genome shotgun (WGS) entry which is preliminary data.</text>
</comment>
<dbReference type="PROSITE" id="PS00675">
    <property type="entry name" value="SIGMA54_INTERACT_1"/>
    <property type="match status" value="1"/>
</dbReference>
<organism evidence="2 3">
    <name type="scientific">Vagococcus silagei</name>
    <dbReference type="NCBI Taxonomy" id="2508885"/>
    <lineage>
        <taxon>Bacteria</taxon>
        <taxon>Bacillati</taxon>
        <taxon>Bacillota</taxon>
        <taxon>Bacilli</taxon>
        <taxon>Lactobacillales</taxon>
        <taxon>Enterococcaceae</taxon>
        <taxon>Vagococcus</taxon>
    </lineage>
</organism>
<dbReference type="OrthoDB" id="2198634at2"/>
<dbReference type="Gene3D" id="3.40.1310.30">
    <property type="match status" value="1"/>
</dbReference>
<reference evidence="2 3" key="1">
    <citation type="submission" date="2019-01" db="EMBL/GenBank/DDBJ databases">
        <title>Vagococcus silagei sp. nov. isolated from brewer's grain.</title>
        <authorList>
            <person name="Guu J.-R."/>
        </authorList>
    </citation>
    <scope>NUCLEOTIDE SEQUENCE [LARGE SCALE GENOMIC DNA]</scope>
    <source>
        <strain evidence="2 3">2B-2</strain>
    </source>
</reference>
<dbReference type="EMBL" id="SDGV01000012">
    <property type="protein sequence ID" value="THB61422.1"/>
    <property type="molecule type" value="Genomic_DNA"/>
</dbReference>
<dbReference type="GO" id="GO:0005727">
    <property type="term" value="C:extrachromosomal circular DNA"/>
    <property type="evidence" value="ECO:0007669"/>
    <property type="project" value="InterPro"/>
</dbReference>
<evidence type="ECO:0000259" key="1">
    <source>
        <dbReference type="Pfam" id="PF00910"/>
    </source>
</evidence>
<dbReference type="RefSeq" id="WP_136136607.1">
    <property type="nucleotide sequence ID" value="NZ_SDGV01000012.1"/>
</dbReference>
<dbReference type="GO" id="GO:0003723">
    <property type="term" value="F:RNA binding"/>
    <property type="evidence" value="ECO:0007669"/>
    <property type="project" value="InterPro"/>
</dbReference>
<dbReference type="InterPro" id="IPR027417">
    <property type="entry name" value="P-loop_NTPase"/>
</dbReference>
<protein>
    <submittedName>
        <fullName evidence="2">AAA family ATPase</fullName>
    </submittedName>
</protein>
<dbReference type="InterPro" id="IPR025662">
    <property type="entry name" value="Sigma_54_int_dom_ATP-bd_1"/>
</dbReference>
<sequence>MTNYKKLSTLTCVMVVQQLEPEHWQGWNSKIIDDARNNSIEPLIKEIIKKIEEEDCIVSEAYGIKHDKDEISVWDTQTKTYISNTKTTHIHLLIKFEKGATLENLASYIGLESQYLEKAKSGRYGYDNLLAYLIHAKDRDKYPYSPEEVITVRGENYLTIYNQKKESWTKGRATKEASEANLSVDYLISEILEGNISKNEILLTDDYYKTYALNQRKIDDAFSVYTEKKGLKTINALENGEFKKTILFITGDSGAGKTVFSKLLISKIKQLAKEKNERWEHCMTASTNPFDEYNGQEILFMDDVRGDSLTASDWLKLLDPYTVSPISARYRNKVGSAKIIIISSIKDSNSFFYDSKNNVNEDINQFIRRLDILVNINDVYHLSFPVKEKKTTQPFSDSVEKEKYIYTFSNELMIDKNNAVRTILETFINNMKWR</sequence>
<evidence type="ECO:0000313" key="2">
    <source>
        <dbReference type="EMBL" id="THB61422.1"/>
    </source>
</evidence>
<dbReference type="GO" id="GO:0006260">
    <property type="term" value="P:DNA replication"/>
    <property type="evidence" value="ECO:0007669"/>
    <property type="project" value="InterPro"/>
</dbReference>
<dbReference type="SUPFAM" id="SSF52540">
    <property type="entry name" value="P-loop containing nucleoside triphosphate hydrolases"/>
    <property type="match status" value="2"/>
</dbReference>
<accession>A0A4S3B3N7</accession>
<name>A0A4S3B3N7_9ENTE</name>
<feature type="domain" description="Helicase superfamily 3 single-stranded DNA/RNA virus" evidence="1">
    <location>
        <begin position="248"/>
        <end position="344"/>
    </location>
</feature>
<dbReference type="Pfam" id="PF00910">
    <property type="entry name" value="RNA_helicase"/>
    <property type="match status" value="1"/>
</dbReference>
<dbReference type="InterPro" id="IPR000605">
    <property type="entry name" value="Helicase_SF3_ssDNA/RNA_vir"/>
</dbReference>
<keyword evidence="3" id="KW-1185">Reference proteome</keyword>
<dbReference type="Proteomes" id="UP000310506">
    <property type="component" value="Unassembled WGS sequence"/>
</dbReference>